<organism evidence="1 2">
    <name type="scientific">Portunus trituberculatus</name>
    <name type="common">Swimming crab</name>
    <name type="synonym">Neptunus trituberculatus</name>
    <dbReference type="NCBI Taxonomy" id="210409"/>
    <lineage>
        <taxon>Eukaryota</taxon>
        <taxon>Metazoa</taxon>
        <taxon>Ecdysozoa</taxon>
        <taxon>Arthropoda</taxon>
        <taxon>Crustacea</taxon>
        <taxon>Multicrustacea</taxon>
        <taxon>Malacostraca</taxon>
        <taxon>Eumalacostraca</taxon>
        <taxon>Eucarida</taxon>
        <taxon>Decapoda</taxon>
        <taxon>Pleocyemata</taxon>
        <taxon>Brachyura</taxon>
        <taxon>Eubrachyura</taxon>
        <taxon>Portunoidea</taxon>
        <taxon>Portunidae</taxon>
        <taxon>Portuninae</taxon>
        <taxon>Portunus</taxon>
    </lineage>
</organism>
<dbReference type="OrthoDB" id="10056927at2759"/>
<proteinExistence type="predicted"/>
<sequence>MLVGLEEGTYYYKSRGTGDVCGVYLLSQPDEAVQVSFDYLNVDCESDGLVSVSILCYRCCS</sequence>
<dbReference type="Proteomes" id="UP000324222">
    <property type="component" value="Unassembled WGS sequence"/>
</dbReference>
<comment type="caution">
    <text evidence="1">The sequence shown here is derived from an EMBL/GenBank/DDBJ whole genome shotgun (WGS) entry which is preliminary data.</text>
</comment>
<protein>
    <submittedName>
        <fullName evidence="1">Uncharacterized protein</fullName>
    </submittedName>
</protein>
<evidence type="ECO:0000313" key="2">
    <source>
        <dbReference type="Proteomes" id="UP000324222"/>
    </source>
</evidence>
<dbReference type="EMBL" id="VSRR010085815">
    <property type="protein sequence ID" value="MPC90860.1"/>
    <property type="molecule type" value="Genomic_DNA"/>
</dbReference>
<accession>A0A5B7J256</accession>
<keyword evidence="2" id="KW-1185">Reference proteome</keyword>
<evidence type="ECO:0000313" key="1">
    <source>
        <dbReference type="EMBL" id="MPC90860.1"/>
    </source>
</evidence>
<dbReference type="AlphaFoldDB" id="A0A5B7J256"/>
<gene>
    <name evidence="1" type="ORF">E2C01_085863</name>
</gene>
<name>A0A5B7J256_PORTR</name>
<reference evidence="1 2" key="1">
    <citation type="submission" date="2019-05" db="EMBL/GenBank/DDBJ databases">
        <title>Another draft genome of Portunus trituberculatus and its Hox gene families provides insights of decapod evolution.</title>
        <authorList>
            <person name="Jeong J.-H."/>
            <person name="Song I."/>
            <person name="Kim S."/>
            <person name="Choi T."/>
            <person name="Kim D."/>
            <person name="Ryu S."/>
            <person name="Kim W."/>
        </authorList>
    </citation>
    <scope>NUCLEOTIDE SEQUENCE [LARGE SCALE GENOMIC DNA]</scope>
    <source>
        <tissue evidence="1">Muscle</tissue>
    </source>
</reference>